<dbReference type="InterPro" id="IPR029413">
    <property type="entry name" value="RG-lyase_II"/>
</dbReference>
<dbReference type="Gene3D" id="2.60.40.1120">
    <property type="entry name" value="Carboxypeptidase-like, regulatory domain"/>
    <property type="match status" value="1"/>
</dbReference>
<comment type="similarity">
    <text evidence="3 11">Belongs to the polysaccharide lyase 4 family.</text>
</comment>
<evidence type="ECO:0000313" key="16">
    <source>
        <dbReference type="EMBL" id="KAK4112912.1"/>
    </source>
</evidence>
<dbReference type="GO" id="GO:0005576">
    <property type="term" value="C:extracellular region"/>
    <property type="evidence" value="ECO:0007669"/>
    <property type="project" value="UniProtKB-SubCell"/>
</dbReference>
<evidence type="ECO:0000256" key="11">
    <source>
        <dbReference type="PIRNR" id="PIRNR011794"/>
    </source>
</evidence>
<evidence type="ECO:0000256" key="4">
    <source>
        <dbReference type="ARBA" id="ARBA00022525"/>
    </source>
</evidence>
<evidence type="ECO:0000256" key="6">
    <source>
        <dbReference type="ARBA" id="ARBA00023157"/>
    </source>
</evidence>
<reference evidence="16" key="2">
    <citation type="submission" date="2023-05" db="EMBL/GenBank/DDBJ databases">
        <authorList>
            <consortium name="Lawrence Berkeley National Laboratory"/>
            <person name="Steindorff A."/>
            <person name="Hensen N."/>
            <person name="Bonometti L."/>
            <person name="Westerberg I."/>
            <person name="Brannstrom I.O."/>
            <person name="Guillou S."/>
            <person name="Cros-Aarteil S."/>
            <person name="Calhoun S."/>
            <person name="Haridas S."/>
            <person name="Kuo A."/>
            <person name="Mondo S."/>
            <person name="Pangilinan J."/>
            <person name="Riley R."/>
            <person name="Labutti K."/>
            <person name="Andreopoulos B."/>
            <person name="Lipzen A."/>
            <person name="Chen C."/>
            <person name="Yanf M."/>
            <person name="Daum C."/>
            <person name="Ng V."/>
            <person name="Clum A."/>
            <person name="Ohm R."/>
            <person name="Martin F."/>
            <person name="Silar P."/>
            <person name="Natvig D."/>
            <person name="Lalanne C."/>
            <person name="Gautier V."/>
            <person name="Ament-Velasquez S.L."/>
            <person name="Kruys A."/>
            <person name="Hutchinson M.I."/>
            <person name="Powell A.J."/>
            <person name="Barry K."/>
            <person name="Miller A.N."/>
            <person name="Grigoriev I.V."/>
            <person name="Debuchy R."/>
            <person name="Gladieux P."/>
            <person name="Thoren M.H."/>
            <person name="Johannesson H."/>
        </authorList>
    </citation>
    <scope>NUCLEOTIDE SEQUENCE</scope>
    <source>
        <strain evidence="16">CBS 508.74</strain>
    </source>
</reference>
<proteinExistence type="inferred from homology"/>
<dbReference type="InterPro" id="IPR014718">
    <property type="entry name" value="GH-type_carb-bd"/>
</dbReference>
<dbReference type="InterPro" id="IPR029411">
    <property type="entry name" value="RG-lyase_III"/>
</dbReference>
<dbReference type="Pfam" id="PF14683">
    <property type="entry name" value="CBM-like"/>
    <property type="match status" value="1"/>
</dbReference>
<comment type="caution">
    <text evidence="16">The sequence shown here is derived from an EMBL/GenBank/DDBJ whole genome shotgun (WGS) entry which is preliminary data.</text>
</comment>
<reference evidence="16" key="1">
    <citation type="journal article" date="2023" name="Mol. Phylogenet. Evol.">
        <title>Genome-scale phylogeny and comparative genomics of the fungal order Sordariales.</title>
        <authorList>
            <person name="Hensen N."/>
            <person name="Bonometti L."/>
            <person name="Westerberg I."/>
            <person name="Brannstrom I.O."/>
            <person name="Guillou S."/>
            <person name="Cros-Aarteil S."/>
            <person name="Calhoun S."/>
            <person name="Haridas S."/>
            <person name="Kuo A."/>
            <person name="Mondo S."/>
            <person name="Pangilinan J."/>
            <person name="Riley R."/>
            <person name="LaButti K."/>
            <person name="Andreopoulos B."/>
            <person name="Lipzen A."/>
            <person name="Chen C."/>
            <person name="Yan M."/>
            <person name="Daum C."/>
            <person name="Ng V."/>
            <person name="Clum A."/>
            <person name="Steindorff A."/>
            <person name="Ohm R.A."/>
            <person name="Martin F."/>
            <person name="Silar P."/>
            <person name="Natvig D.O."/>
            <person name="Lalanne C."/>
            <person name="Gautier V."/>
            <person name="Ament-Velasquez S.L."/>
            <person name="Kruys A."/>
            <person name="Hutchinson M.I."/>
            <person name="Powell A.J."/>
            <person name="Barry K."/>
            <person name="Miller A.N."/>
            <person name="Grigoriev I.V."/>
            <person name="Debuchy R."/>
            <person name="Gladieux P."/>
            <person name="Hiltunen Thoren M."/>
            <person name="Johannesson H."/>
        </authorList>
    </citation>
    <scope>NUCLEOTIDE SEQUENCE</scope>
    <source>
        <strain evidence="16">CBS 508.74</strain>
    </source>
</reference>
<evidence type="ECO:0000259" key="15">
    <source>
        <dbReference type="Pfam" id="PF14686"/>
    </source>
</evidence>
<sequence>MEIKAVVRLLALSASFFAPGVFAAFGYTTSGNNYIIDAGSANPLIFSVSKSSCDINSIKYRGTELQYGSTGSHISSGLGSATVSISQISGTSKYIKVTCVTSTLTHYMVVREGESIIYMATYITAEPSIGELRFIARLLPDKLPEEYPYGRVSTTTGSTSTVEGSDVFVVDGETRSKFYSSTRFIDEDSHCVYGGSDLIHVCIMTPQQESSSGGPFFRDIDSNNAGASTNLYNYMNSGHVQTEAFRMGLHGPYLMQFSRSGIPSVKDVDVSWFGELGITGYVPASGRGTVKGTATGVQSGMQGVVHWYNSAAQYWAKTSSNGAFTSPLMKPGTYTMVLYQTEFKIATSSVTVTAGQTATKNIAGTFNTTRKTLFQIGDYDGQPTGFRNADKFLRMHPSDKRMASWGPLTYTVGSSALSDFPMAVFQAVNNPVTIKFSLASAPSGTATLRIATTLSFAGSRPQVKVNSWTGPAPAAPTKIDSRGVTRGAYRGYGEIYTVSIPAGTLVAGSNTITISSLSGSSGDTFLSPNFIFDAVELYTV</sequence>
<dbReference type="Pfam" id="PF09284">
    <property type="entry name" value="RhgB_N"/>
    <property type="match status" value="1"/>
</dbReference>
<dbReference type="PIRSF" id="PIRSF011794">
    <property type="entry name" value="Rhamnogalacturonase_B"/>
    <property type="match status" value="1"/>
</dbReference>
<feature type="disulfide bond" evidence="12">
    <location>
        <begin position="53"/>
        <end position="99"/>
    </location>
</feature>
<dbReference type="SUPFAM" id="SSF49785">
    <property type="entry name" value="Galactose-binding domain-like"/>
    <property type="match status" value="1"/>
</dbReference>
<feature type="domain" description="Rhamnogalacturonan lyase" evidence="15">
    <location>
        <begin position="286"/>
        <end position="359"/>
    </location>
</feature>
<keyword evidence="8 11" id="KW-0119">Carbohydrate metabolism</keyword>
<dbReference type="PANTHER" id="PTHR36574">
    <property type="entry name" value="RHAMNOGALACTURONATE LYASE-RELATED"/>
    <property type="match status" value="1"/>
</dbReference>
<evidence type="ECO:0000256" key="5">
    <source>
        <dbReference type="ARBA" id="ARBA00022729"/>
    </source>
</evidence>
<keyword evidence="17" id="KW-1185">Reference proteome</keyword>
<dbReference type="Pfam" id="PF14686">
    <property type="entry name" value="fn3_3"/>
    <property type="match status" value="1"/>
</dbReference>
<protein>
    <recommendedName>
        <fullName evidence="11">Rhamnogalacturonate lyase</fullName>
        <ecNumber evidence="11">4.2.2.23</ecNumber>
    </recommendedName>
</protein>
<dbReference type="SUPFAM" id="SSF49452">
    <property type="entry name" value="Starch-binding domain-like"/>
    <property type="match status" value="1"/>
</dbReference>
<dbReference type="Gene3D" id="2.70.98.10">
    <property type="match status" value="1"/>
</dbReference>
<dbReference type="SUPFAM" id="SSF74650">
    <property type="entry name" value="Galactose mutarotase-like"/>
    <property type="match status" value="1"/>
</dbReference>
<dbReference type="GO" id="GO:0071555">
    <property type="term" value="P:cell wall organization"/>
    <property type="evidence" value="ECO:0007669"/>
    <property type="project" value="UniProtKB-UniRule"/>
</dbReference>
<dbReference type="AlphaFoldDB" id="A0AAN6YSX4"/>
<dbReference type="FunFam" id="2.70.98.10:FF:000020">
    <property type="entry name" value="Rhamnogalacturonate lyase A"/>
    <property type="match status" value="1"/>
</dbReference>
<dbReference type="FunFam" id="2.60.120.260:FF:000102">
    <property type="entry name" value="Rhamnogalacturonate lyase A"/>
    <property type="match status" value="1"/>
</dbReference>
<gene>
    <name evidence="16" type="ORF">N656DRAFT_798092</name>
</gene>
<comment type="subcellular location">
    <subcellularLocation>
        <location evidence="2 11">Secreted</location>
    </subcellularLocation>
</comment>
<dbReference type="CDD" id="cd10320">
    <property type="entry name" value="RGL4_N"/>
    <property type="match status" value="1"/>
</dbReference>
<evidence type="ECO:0000256" key="3">
    <source>
        <dbReference type="ARBA" id="ARBA00010418"/>
    </source>
</evidence>
<evidence type="ECO:0000256" key="1">
    <source>
        <dbReference type="ARBA" id="ARBA00001324"/>
    </source>
</evidence>
<keyword evidence="7 11" id="KW-0456">Lyase</keyword>
<dbReference type="InterPro" id="IPR008979">
    <property type="entry name" value="Galactose-bd-like_sf"/>
</dbReference>
<feature type="domain" description="Rhamnogalacturonan lyase" evidence="14">
    <location>
        <begin position="372"/>
        <end position="537"/>
    </location>
</feature>
<feature type="disulfide bond" evidence="12">
    <location>
        <begin position="191"/>
        <end position="202"/>
    </location>
</feature>
<accession>A0AAN6YSX4</accession>
<evidence type="ECO:0000259" key="14">
    <source>
        <dbReference type="Pfam" id="PF14683"/>
    </source>
</evidence>
<keyword evidence="6 12" id="KW-1015">Disulfide bond</keyword>
<evidence type="ECO:0000256" key="12">
    <source>
        <dbReference type="PIRSR" id="PIRSR011794-1"/>
    </source>
</evidence>
<name>A0AAN6YSX4_9PEZI</name>
<dbReference type="InterPro" id="IPR011013">
    <property type="entry name" value="Gal_mutarotase_sf_dom"/>
</dbReference>
<keyword evidence="9 11" id="KW-0961">Cell wall biogenesis/degradation</keyword>
<dbReference type="InterPro" id="IPR013784">
    <property type="entry name" value="Carb-bd-like_fold"/>
</dbReference>
<keyword evidence="4 11" id="KW-0964">Secreted</keyword>
<dbReference type="CDD" id="cd10316">
    <property type="entry name" value="RGL4_M"/>
    <property type="match status" value="1"/>
</dbReference>
<evidence type="ECO:0000256" key="2">
    <source>
        <dbReference type="ARBA" id="ARBA00004613"/>
    </source>
</evidence>
<evidence type="ECO:0000256" key="8">
    <source>
        <dbReference type="ARBA" id="ARBA00023277"/>
    </source>
</evidence>
<evidence type="ECO:0000259" key="13">
    <source>
        <dbReference type="Pfam" id="PF09284"/>
    </source>
</evidence>
<dbReference type="CDD" id="cd10317">
    <property type="entry name" value="RGL4_C"/>
    <property type="match status" value="1"/>
</dbReference>
<dbReference type="GO" id="GO:0030246">
    <property type="term" value="F:carbohydrate binding"/>
    <property type="evidence" value="ECO:0007669"/>
    <property type="project" value="UniProtKB-UniRule"/>
</dbReference>
<feature type="domain" description="Rhamnogalacturonase B N-terminal" evidence="13">
    <location>
        <begin position="25"/>
        <end position="280"/>
    </location>
</feature>
<dbReference type="EC" id="4.2.2.23" evidence="11"/>
<dbReference type="GeneID" id="89941841"/>
<dbReference type="GO" id="GO:0045490">
    <property type="term" value="P:pectin catabolic process"/>
    <property type="evidence" value="ECO:0007669"/>
    <property type="project" value="TreeGrafter"/>
</dbReference>
<keyword evidence="5" id="KW-0732">Signal</keyword>
<evidence type="ECO:0000256" key="7">
    <source>
        <dbReference type="ARBA" id="ARBA00023239"/>
    </source>
</evidence>
<evidence type="ECO:0000313" key="17">
    <source>
        <dbReference type="Proteomes" id="UP001302812"/>
    </source>
</evidence>
<keyword evidence="10 11" id="KW-0624">Polysaccharide degradation</keyword>
<comment type="catalytic activity">
    <reaction evidence="1 11">
        <text>Endotype eliminative cleavage of L-alpha-rhamnopyranosyl-(1-&gt;4)-alpha-D-galactopyranosyluronic acid bonds of rhamnogalacturonan I domains in ramified hairy regions of pectin leaving L-rhamnopyranose at the reducing end and 4-deoxy-4,5-unsaturated D-galactopyranosyluronic acid at the non-reducing end.</text>
        <dbReference type="EC" id="4.2.2.23"/>
    </reaction>
</comment>
<evidence type="ECO:0000256" key="9">
    <source>
        <dbReference type="ARBA" id="ARBA00023316"/>
    </source>
</evidence>
<dbReference type="Proteomes" id="UP001302812">
    <property type="component" value="Unassembled WGS sequence"/>
</dbReference>
<organism evidence="16 17">
    <name type="scientific">Canariomyces notabilis</name>
    <dbReference type="NCBI Taxonomy" id="2074819"/>
    <lineage>
        <taxon>Eukaryota</taxon>
        <taxon>Fungi</taxon>
        <taxon>Dikarya</taxon>
        <taxon>Ascomycota</taxon>
        <taxon>Pezizomycotina</taxon>
        <taxon>Sordariomycetes</taxon>
        <taxon>Sordariomycetidae</taxon>
        <taxon>Sordariales</taxon>
        <taxon>Chaetomiaceae</taxon>
        <taxon>Canariomyces</taxon>
    </lineage>
</organism>
<dbReference type="InterPro" id="IPR016590">
    <property type="entry name" value="Rhamnogalacturonase_B"/>
</dbReference>
<dbReference type="PANTHER" id="PTHR36574:SF1">
    <property type="entry name" value="RHAMNOGALACTURONATE LYASE-RELATED"/>
    <property type="match status" value="1"/>
</dbReference>
<dbReference type="Gene3D" id="2.60.120.260">
    <property type="entry name" value="Galactose-binding domain-like"/>
    <property type="match status" value="1"/>
</dbReference>
<evidence type="ECO:0000256" key="10">
    <source>
        <dbReference type="ARBA" id="ARBA00023326"/>
    </source>
</evidence>
<dbReference type="InterPro" id="IPR015364">
    <property type="entry name" value="RhgB_N"/>
</dbReference>
<dbReference type="GO" id="GO:0102210">
    <property type="term" value="F:rhamnogalacturonan endolyase activity"/>
    <property type="evidence" value="ECO:0007669"/>
    <property type="project" value="UniProtKB-UniRule"/>
</dbReference>
<dbReference type="EMBL" id="MU853341">
    <property type="protein sequence ID" value="KAK4112912.1"/>
    <property type="molecule type" value="Genomic_DNA"/>
</dbReference>
<dbReference type="RefSeq" id="XP_064670482.1">
    <property type="nucleotide sequence ID" value="XM_064817716.1"/>
</dbReference>